<dbReference type="InterPro" id="IPR045518">
    <property type="entry name" value="2EXR"/>
</dbReference>
<evidence type="ECO:0000313" key="2">
    <source>
        <dbReference type="EMBL" id="KAK5703949.1"/>
    </source>
</evidence>
<evidence type="ECO:0000313" key="3">
    <source>
        <dbReference type="Proteomes" id="UP001310594"/>
    </source>
</evidence>
<comment type="caution">
    <text evidence="2">The sequence shown here is derived from an EMBL/GenBank/DDBJ whole genome shotgun (WGS) entry which is preliminary data.</text>
</comment>
<feature type="domain" description="2EXR" evidence="1">
    <location>
        <begin position="4"/>
        <end position="99"/>
    </location>
</feature>
<dbReference type="AlphaFoldDB" id="A0AAN8A473"/>
<accession>A0AAN8A473</accession>
<name>A0AAN8A473_9PEZI</name>
<proteinExistence type="predicted"/>
<gene>
    <name evidence="2" type="ORF">LTR97_002962</name>
</gene>
<protein>
    <recommendedName>
        <fullName evidence="1">2EXR domain-containing protein</fullName>
    </recommendedName>
</protein>
<dbReference type="Proteomes" id="UP001310594">
    <property type="component" value="Unassembled WGS sequence"/>
</dbReference>
<sequence length="254" mass="28481">MDTSFGRLPGELRNKIFELAMPCKKNIKVAIIGDAKCWLPTFRGLKQVRAAIGGLPASCKQAHEEASSIFWAKKRVTIHYGLQPCKERFHWFEERVDILRCGLRGFLDVIGPHHASEIRQLIVEVDWVHDEESLQKFDGAIASGLVKPLRKAATRLHKQAKISLQLAVQGRARQQRLPADRFRYRQTADVTLIATIPITNVLDAMQAVDEACAAEQGTIDGGSRGDAVKALEAEALQKAKKYLTIEVRTWFNDL</sequence>
<organism evidence="2 3">
    <name type="scientific">Elasticomyces elasticus</name>
    <dbReference type="NCBI Taxonomy" id="574655"/>
    <lineage>
        <taxon>Eukaryota</taxon>
        <taxon>Fungi</taxon>
        <taxon>Dikarya</taxon>
        <taxon>Ascomycota</taxon>
        <taxon>Pezizomycotina</taxon>
        <taxon>Dothideomycetes</taxon>
        <taxon>Dothideomycetidae</taxon>
        <taxon>Mycosphaerellales</taxon>
        <taxon>Teratosphaeriaceae</taxon>
        <taxon>Elasticomyces</taxon>
    </lineage>
</organism>
<dbReference type="Pfam" id="PF20150">
    <property type="entry name" value="2EXR"/>
    <property type="match status" value="1"/>
</dbReference>
<reference evidence="2" key="1">
    <citation type="submission" date="2023-08" db="EMBL/GenBank/DDBJ databases">
        <title>Black Yeasts Isolated from many extreme environments.</title>
        <authorList>
            <person name="Coleine C."/>
            <person name="Stajich J.E."/>
            <person name="Selbmann L."/>
        </authorList>
    </citation>
    <scope>NUCLEOTIDE SEQUENCE</scope>
    <source>
        <strain evidence="2">CCFEE 5810</strain>
    </source>
</reference>
<evidence type="ECO:0000259" key="1">
    <source>
        <dbReference type="Pfam" id="PF20150"/>
    </source>
</evidence>
<dbReference type="EMBL" id="JAVRQU010000004">
    <property type="protein sequence ID" value="KAK5703949.1"/>
    <property type="molecule type" value="Genomic_DNA"/>
</dbReference>